<dbReference type="Proteomes" id="UP000653305">
    <property type="component" value="Unassembled WGS sequence"/>
</dbReference>
<comment type="caution">
    <text evidence="2">The sequence shown here is derived from an EMBL/GenBank/DDBJ whole genome shotgun (WGS) entry which is preliminary data.</text>
</comment>
<proteinExistence type="predicted"/>
<gene>
    <name evidence="2" type="ORF">PHJA_000023500</name>
</gene>
<evidence type="ECO:0000256" key="1">
    <source>
        <dbReference type="SAM" id="MobiDB-lite"/>
    </source>
</evidence>
<name>A0A830AWH6_9LAMI</name>
<dbReference type="AlphaFoldDB" id="A0A830AWH6"/>
<dbReference type="EMBL" id="BMAC01000001">
    <property type="protein sequence ID" value="GFP78800.1"/>
    <property type="molecule type" value="Genomic_DNA"/>
</dbReference>
<evidence type="ECO:0000313" key="2">
    <source>
        <dbReference type="EMBL" id="GFP78800.1"/>
    </source>
</evidence>
<keyword evidence="3" id="KW-1185">Reference proteome</keyword>
<feature type="compositionally biased region" description="Basic and acidic residues" evidence="1">
    <location>
        <begin position="29"/>
        <end position="45"/>
    </location>
</feature>
<accession>A0A830AWH6</accession>
<sequence length="154" mass="18095">MIILKELNSGGEEAQGWEETAKRRWRGFRRQEEEANEEERRDLQDIHLQGAKAGSSGHRDFEQGHGHHEQLHQRHLREIGAGGLATGEVQIRSRPSLLMKFKLLSDWCFLGSWRSMLFLRVPRLSLNLLALEGCNLLGFWLRYYNLCLFYWMEL</sequence>
<evidence type="ECO:0000313" key="3">
    <source>
        <dbReference type="Proteomes" id="UP000653305"/>
    </source>
</evidence>
<organism evidence="2 3">
    <name type="scientific">Phtheirospermum japonicum</name>
    <dbReference type="NCBI Taxonomy" id="374723"/>
    <lineage>
        <taxon>Eukaryota</taxon>
        <taxon>Viridiplantae</taxon>
        <taxon>Streptophyta</taxon>
        <taxon>Embryophyta</taxon>
        <taxon>Tracheophyta</taxon>
        <taxon>Spermatophyta</taxon>
        <taxon>Magnoliopsida</taxon>
        <taxon>eudicotyledons</taxon>
        <taxon>Gunneridae</taxon>
        <taxon>Pentapetalae</taxon>
        <taxon>asterids</taxon>
        <taxon>lamiids</taxon>
        <taxon>Lamiales</taxon>
        <taxon>Orobanchaceae</taxon>
        <taxon>Orobanchaceae incertae sedis</taxon>
        <taxon>Phtheirospermum</taxon>
    </lineage>
</organism>
<reference evidence="2" key="1">
    <citation type="submission" date="2020-07" db="EMBL/GenBank/DDBJ databases">
        <title>Ethylene signaling mediates host invasion by parasitic plants.</title>
        <authorList>
            <person name="Yoshida S."/>
        </authorList>
    </citation>
    <scope>NUCLEOTIDE SEQUENCE</scope>
    <source>
        <strain evidence="2">Okayama</strain>
    </source>
</reference>
<protein>
    <submittedName>
        <fullName evidence="2">Histone h2b</fullName>
    </submittedName>
</protein>
<feature type="region of interest" description="Disordered" evidence="1">
    <location>
        <begin position="28"/>
        <end position="72"/>
    </location>
</feature>
<feature type="compositionally biased region" description="Basic and acidic residues" evidence="1">
    <location>
        <begin position="57"/>
        <end position="72"/>
    </location>
</feature>